<dbReference type="Pfam" id="PF04199">
    <property type="entry name" value="Cyclase"/>
    <property type="match status" value="1"/>
</dbReference>
<evidence type="ECO:0000313" key="1">
    <source>
        <dbReference type="EMBL" id="MDJ1371386.1"/>
    </source>
</evidence>
<dbReference type="PANTHER" id="PTHR31118:SF32">
    <property type="entry name" value="KYNURENINE FORMAMIDASE"/>
    <property type="match status" value="1"/>
</dbReference>
<evidence type="ECO:0000313" key="2">
    <source>
        <dbReference type="Proteomes" id="UP001170379"/>
    </source>
</evidence>
<keyword evidence="2" id="KW-1185">Reference proteome</keyword>
<dbReference type="EMBL" id="PXVD01000012">
    <property type="protein sequence ID" value="MDJ1371386.1"/>
    <property type="molecule type" value="Genomic_DNA"/>
</dbReference>
<dbReference type="PANTHER" id="PTHR31118">
    <property type="entry name" value="CYCLASE-LIKE PROTEIN 2"/>
    <property type="match status" value="1"/>
</dbReference>
<comment type="caution">
    <text evidence="1">The sequence shown here is derived from an EMBL/GenBank/DDBJ whole genome shotgun (WGS) entry which is preliminary data.</text>
</comment>
<gene>
    <name evidence="1" type="ORF">C7K25_08400</name>
</gene>
<dbReference type="Gene3D" id="3.50.30.50">
    <property type="entry name" value="Putative cyclase"/>
    <property type="match status" value="1"/>
</dbReference>
<reference evidence="1" key="2">
    <citation type="journal article" date="2022" name="Sci. Rep.">
        <title>In silico prediction of the enzymes involved in the degradation of the herbicide molinate by Gulosibacter molinativorax ON4T.</title>
        <authorList>
            <person name="Lopes A.R."/>
            <person name="Bunin E."/>
            <person name="Viana A.T."/>
            <person name="Froufe H."/>
            <person name="Munoz-Merida A."/>
            <person name="Pinho D."/>
            <person name="Figueiredo J."/>
            <person name="Barroso C."/>
            <person name="Vaz-Moreira I."/>
            <person name="Bellanger X."/>
            <person name="Egas C."/>
            <person name="Nunes O.C."/>
        </authorList>
    </citation>
    <scope>NUCLEOTIDE SEQUENCE</scope>
    <source>
        <strain evidence="1">ON4</strain>
    </source>
</reference>
<proteinExistence type="predicted"/>
<name>A0ABT7C9R9_9MICO</name>
<accession>A0ABT7C9R9</accession>
<dbReference type="Proteomes" id="UP001170379">
    <property type="component" value="Unassembled WGS sequence"/>
</dbReference>
<dbReference type="RefSeq" id="WP_084147505.1">
    <property type="nucleotide sequence ID" value="NZ_CP028426.1"/>
</dbReference>
<dbReference type="InterPro" id="IPR037175">
    <property type="entry name" value="KFase_sf"/>
</dbReference>
<protein>
    <submittedName>
        <fullName evidence="1">Cyclase</fullName>
    </submittedName>
</protein>
<dbReference type="InterPro" id="IPR007325">
    <property type="entry name" value="KFase/CYL"/>
</dbReference>
<dbReference type="SUPFAM" id="SSF102198">
    <property type="entry name" value="Putative cyclase"/>
    <property type="match status" value="1"/>
</dbReference>
<sequence length="249" mass="27522">MTSTVTDLTYVIREGMAGHPTHGRTPVKIVGSLNHWAYASTERRNDYDGKRVSFQNEQWIMNGNTGTHMDAPWHASPDTEFTADRIPVEYGLGTAIWLDCSSSAAKHSEITPADLERAEQESGQTIQTDDIVLIHTGWSQYAATDQETYLRAHPGLTKESGEWLRAKRIRTLGVDLGTPETTSGAQTAPIHTNFLRPESLGLEQSDFIGIIENLDRIDRIPAHRFQFIGVPLPLEGSSASPIRALALTD</sequence>
<reference evidence="1" key="1">
    <citation type="submission" date="2018-03" db="EMBL/GenBank/DDBJ databases">
        <authorList>
            <person name="Nunes O.C."/>
            <person name="Lopes A.R."/>
            <person name="Froufe H."/>
            <person name="Munoz-Merida A."/>
            <person name="Barroso C."/>
            <person name="Egas C."/>
        </authorList>
    </citation>
    <scope>NUCLEOTIDE SEQUENCE</scope>
    <source>
        <strain evidence="1">ON4</strain>
    </source>
</reference>
<organism evidence="1 2">
    <name type="scientific">Gulosibacter molinativorax</name>
    <dbReference type="NCBI Taxonomy" id="256821"/>
    <lineage>
        <taxon>Bacteria</taxon>
        <taxon>Bacillati</taxon>
        <taxon>Actinomycetota</taxon>
        <taxon>Actinomycetes</taxon>
        <taxon>Micrococcales</taxon>
        <taxon>Microbacteriaceae</taxon>
        <taxon>Gulosibacter</taxon>
    </lineage>
</organism>